<name>A0ABW4RWY6_9ACTN</name>
<dbReference type="Proteomes" id="UP001597326">
    <property type="component" value="Unassembled WGS sequence"/>
</dbReference>
<evidence type="ECO:0000313" key="3">
    <source>
        <dbReference type="Proteomes" id="UP001597326"/>
    </source>
</evidence>
<gene>
    <name evidence="2" type="ORF">ACFSCS_10405</name>
</gene>
<evidence type="ECO:0000313" key="2">
    <source>
        <dbReference type="EMBL" id="MFD1890585.1"/>
    </source>
</evidence>
<proteinExistence type="predicted"/>
<keyword evidence="3" id="KW-1185">Reference proteome</keyword>
<protein>
    <submittedName>
        <fullName evidence="2">Uncharacterized protein</fullName>
    </submittedName>
</protein>
<sequence length="74" mass="7492">MSNPYAPDHDQDPGSPDLPDAVGPDATGSEDVEQGREQAEVRSADAVTAPVGEDDFGLPASEGAAEDAARAQGL</sequence>
<feature type="compositionally biased region" description="Basic and acidic residues" evidence="1">
    <location>
        <begin position="33"/>
        <end position="43"/>
    </location>
</feature>
<organism evidence="2 3">
    <name type="scientific">Luteococcus peritonei</name>
    <dbReference type="NCBI Taxonomy" id="88874"/>
    <lineage>
        <taxon>Bacteria</taxon>
        <taxon>Bacillati</taxon>
        <taxon>Actinomycetota</taxon>
        <taxon>Actinomycetes</taxon>
        <taxon>Propionibacteriales</taxon>
        <taxon>Propionibacteriaceae</taxon>
        <taxon>Luteococcus</taxon>
    </lineage>
</organism>
<dbReference type="EMBL" id="JBHUFZ010000023">
    <property type="protein sequence ID" value="MFD1890585.1"/>
    <property type="molecule type" value="Genomic_DNA"/>
</dbReference>
<accession>A0ABW4RWY6</accession>
<reference evidence="3" key="1">
    <citation type="journal article" date="2019" name="Int. J. Syst. Evol. Microbiol.">
        <title>The Global Catalogue of Microorganisms (GCM) 10K type strain sequencing project: providing services to taxonomists for standard genome sequencing and annotation.</title>
        <authorList>
            <consortium name="The Broad Institute Genomics Platform"/>
            <consortium name="The Broad Institute Genome Sequencing Center for Infectious Disease"/>
            <person name="Wu L."/>
            <person name="Ma J."/>
        </authorList>
    </citation>
    <scope>NUCLEOTIDE SEQUENCE [LARGE SCALE GENOMIC DNA]</scope>
    <source>
        <strain evidence="3">CAIM 431</strain>
    </source>
</reference>
<dbReference type="RefSeq" id="WP_343873775.1">
    <property type="nucleotide sequence ID" value="NZ_BAAAIX010000020.1"/>
</dbReference>
<comment type="caution">
    <text evidence="2">The sequence shown here is derived from an EMBL/GenBank/DDBJ whole genome shotgun (WGS) entry which is preliminary data.</text>
</comment>
<feature type="region of interest" description="Disordered" evidence="1">
    <location>
        <begin position="1"/>
        <end position="74"/>
    </location>
</feature>
<evidence type="ECO:0000256" key="1">
    <source>
        <dbReference type="SAM" id="MobiDB-lite"/>
    </source>
</evidence>